<keyword evidence="1" id="KW-0472">Membrane</keyword>
<gene>
    <name evidence="2" type="ORF">LF1_12320</name>
</gene>
<comment type="caution">
    <text evidence="2">The sequence shown here is derived from an EMBL/GenBank/DDBJ whole genome shotgun (WGS) entry which is preliminary data.</text>
</comment>
<dbReference type="EMBL" id="VRLW01000001">
    <property type="protein sequence ID" value="KAA1258709.1"/>
    <property type="molecule type" value="Genomic_DNA"/>
</dbReference>
<keyword evidence="3" id="KW-1185">Reference proteome</keyword>
<keyword evidence="1" id="KW-1133">Transmembrane helix</keyword>
<proteinExistence type="predicted"/>
<dbReference type="Proteomes" id="UP000322699">
    <property type="component" value="Unassembled WGS sequence"/>
</dbReference>
<feature type="transmembrane region" description="Helical" evidence="1">
    <location>
        <begin position="21"/>
        <end position="39"/>
    </location>
</feature>
<reference evidence="2 3" key="1">
    <citation type="submission" date="2019-08" db="EMBL/GenBank/DDBJ databases">
        <title>Deep-cultivation of Planctomycetes and their phenomic and genomic characterization uncovers novel biology.</title>
        <authorList>
            <person name="Wiegand S."/>
            <person name="Jogler M."/>
            <person name="Boedeker C."/>
            <person name="Pinto D."/>
            <person name="Vollmers J."/>
            <person name="Rivas-Marin E."/>
            <person name="Kohn T."/>
            <person name="Peeters S.H."/>
            <person name="Heuer A."/>
            <person name="Rast P."/>
            <person name="Oberbeckmann S."/>
            <person name="Bunk B."/>
            <person name="Jeske O."/>
            <person name="Meyerdierks A."/>
            <person name="Storesund J.E."/>
            <person name="Kallscheuer N."/>
            <person name="Luecker S."/>
            <person name="Lage O.M."/>
            <person name="Pohl T."/>
            <person name="Merkel B.J."/>
            <person name="Hornburger P."/>
            <person name="Mueller R.-W."/>
            <person name="Bruemmer F."/>
            <person name="Labrenz M."/>
            <person name="Spormann A.M."/>
            <person name="Op Den Camp H."/>
            <person name="Overmann J."/>
            <person name="Amann R."/>
            <person name="Jetten M.S.M."/>
            <person name="Mascher T."/>
            <person name="Medema M.H."/>
            <person name="Devos D.P."/>
            <person name="Kaster A.-K."/>
            <person name="Ovreas L."/>
            <person name="Rohde M."/>
            <person name="Galperin M.Y."/>
            <person name="Jogler C."/>
        </authorList>
    </citation>
    <scope>NUCLEOTIDE SEQUENCE [LARGE SCALE GENOMIC DNA]</scope>
    <source>
        <strain evidence="2 3">LF1</strain>
    </source>
</reference>
<dbReference type="AlphaFoldDB" id="A0A5B1CG44"/>
<sequence>MIKSETIQRRCRKVSRGGTTIIELVGVLGLLLVIGATSHRSLGNITRASQESQMSRASRLELERLAASIRQDGHSATNVKSESDNLFELSSPQRQVRYQWKTGQPIILRQVIVDGQRKAVDRFQLRVGTTIDTLVSDTETDQKRLSVKLSGGGSADRSRRFLIEVEI</sequence>
<dbReference type="RefSeq" id="WP_068265490.1">
    <property type="nucleotide sequence ID" value="NZ_LWSK01000089.1"/>
</dbReference>
<evidence type="ECO:0008006" key="4">
    <source>
        <dbReference type="Google" id="ProtNLM"/>
    </source>
</evidence>
<protein>
    <recommendedName>
        <fullName evidence="4">Prepilin-type N-terminal cleavage/methylation domain-containing protein</fullName>
    </recommendedName>
</protein>
<accession>A0A5B1CG44</accession>
<organism evidence="2 3">
    <name type="scientific">Rubripirellula obstinata</name>
    <dbReference type="NCBI Taxonomy" id="406547"/>
    <lineage>
        <taxon>Bacteria</taxon>
        <taxon>Pseudomonadati</taxon>
        <taxon>Planctomycetota</taxon>
        <taxon>Planctomycetia</taxon>
        <taxon>Pirellulales</taxon>
        <taxon>Pirellulaceae</taxon>
        <taxon>Rubripirellula</taxon>
    </lineage>
</organism>
<evidence type="ECO:0000313" key="2">
    <source>
        <dbReference type="EMBL" id="KAA1258709.1"/>
    </source>
</evidence>
<evidence type="ECO:0000256" key="1">
    <source>
        <dbReference type="SAM" id="Phobius"/>
    </source>
</evidence>
<evidence type="ECO:0000313" key="3">
    <source>
        <dbReference type="Proteomes" id="UP000322699"/>
    </source>
</evidence>
<name>A0A5B1CG44_9BACT</name>
<keyword evidence="1" id="KW-0812">Transmembrane</keyword>